<dbReference type="AlphaFoldDB" id="A0A7W7K0P5"/>
<sequence>MPDRKRITIAVLGLGGQGGGVLADWIVQLGERNGYVAQGTSVPGVAQRTGATIYYIEMIPAGTAAPVLALTPVPGDVDVVVASELMEAGRAILRGFVTKRTELIGSTHRVYAISEKSAMGDGRASAERILAAAGERSKRFIGFDMEAVAERTGSVISSVLFGALAGSGALPFPRSAFEEAIRAGGKAVEANLRGFAAGFDAAQGNGADAKAEESQAVVPTTAAGRALAARIEADLPHPAQFFALEGVRRLMDYQDAAYAGLYLDRLDSLGGNPALLTEAARHLALWMSYEDTIRVADLKVRASRFARVRGEVKAKDDQIVRLTEYMHPRLEEVCETLPAGIGRRILASEGWSRRLKPLFTKGRHVETTSLRWFLMLSMLAGWRRWRRGTLRFQIEQARIEEWLTLVRTSDADVAIELVRCQRLIKGYGETFERGLGNYRRIVDRYRAGGLDAAGIRQLREAALADEDGVALGEALAS</sequence>
<evidence type="ECO:0000313" key="5">
    <source>
        <dbReference type="Proteomes" id="UP000575241"/>
    </source>
</evidence>
<dbReference type="InterPro" id="IPR046667">
    <property type="entry name" value="DUF6537"/>
</dbReference>
<gene>
    <name evidence="4" type="ORF">HNP52_001605</name>
</gene>
<proteinExistence type="predicted"/>
<evidence type="ECO:0000256" key="1">
    <source>
        <dbReference type="ARBA" id="ARBA00023002"/>
    </source>
</evidence>
<dbReference type="EMBL" id="JACHLN010000002">
    <property type="protein sequence ID" value="MBB4838536.1"/>
    <property type="molecule type" value="Genomic_DNA"/>
</dbReference>
<comment type="caution">
    <text evidence="4">The sequence shown here is derived from an EMBL/GenBank/DDBJ whole genome shotgun (WGS) entry which is preliminary data.</text>
</comment>
<name>A0A7W7K0P5_9SPHN</name>
<protein>
    <submittedName>
        <fullName evidence="4">Indolepyruvate ferredoxin oxidoreductase beta subunit</fullName>
        <ecNumber evidence="4">1.2.7.8</ecNumber>
    </submittedName>
</protein>
<reference evidence="4 5" key="1">
    <citation type="submission" date="2020-08" db="EMBL/GenBank/DDBJ databases">
        <title>Functional genomics of gut bacteria from endangered species of beetles.</title>
        <authorList>
            <person name="Carlos-Shanley C."/>
        </authorList>
    </citation>
    <scope>NUCLEOTIDE SEQUENCE [LARGE SCALE GENOMIC DNA]</scope>
    <source>
        <strain evidence="4 5">S00224</strain>
    </source>
</reference>
<evidence type="ECO:0000259" key="2">
    <source>
        <dbReference type="Pfam" id="PF01558"/>
    </source>
</evidence>
<dbReference type="Gene3D" id="3.40.920.10">
    <property type="entry name" value="Pyruvate-ferredoxin oxidoreductase, PFOR, domain III"/>
    <property type="match status" value="1"/>
</dbReference>
<feature type="domain" description="DUF6537" evidence="3">
    <location>
        <begin position="245"/>
        <end position="443"/>
    </location>
</feature>
<dbReference type="EC" id="1.2.7.8" evidence="4"/>
<feature type="domain" description="Pyruvate/ketoisovalerate oxidoreductase catalytic" evidence="2">
    <location>
        <begin position="15"/>
        <end position="200"/>
    </location>
</feature>
<dbReference type="InterPro" id="IPR019752">
    <property type="entry name" value="Pyrv/ketoisovalerate_OxRed_cat"/>
</dbReference>
<dbReference type="Proteomes" id="UP000575241">
    <property type="component" value="Unassembled WGS sequence"/>
</dbReference>
<dbReference type="RefSeq" id="WP_184165215.1">
    <property type="nucleotide sequence ID" value="NZ_JACHLN010000002.1"/>
</dbReference>
<dbReference type="GO" id="GO:0043805">
    <property type="term" value="F:indolepyruvate ferredoxin oxidoreductase activity"/>
    <property type="evidence" value="ECO:0007669"/>
    <property type="project" value="UniProtKB-EC"/>
</dbReference>
<organism evidence="4 5">
    <name type="scientific">Sphingomonas kyeonggiensis</name>
    <dbReference type="NCBI Taxonomy" id="1268553"/>
    <lineage>
        <taxon>Bacteria</taxon>
        <taxon>Pseudomonadati</taxon>
        <taxon>Pseudomonadota</taxon>
        <taxon>Alphaproteobacteria</taxon>
        <taxon>Sphingomonadales</taxon>
        <taxon>Sphingomonadaceae</taxon>
        <taxon>Sphingomonas</taxon>
    </lineage>
</organism>
<evidence type="ECO:0000313" key="4">
    <source>
        <dbReference type="EMBL" id="MBB4838536.1"/>
    </source>
</evidence>
<dbReference type="Pfam" id="PF20169">
    <property type="entry name" value="DUF6537"/>
    <property type="match status" value="1"/>
</dbReference>
<keyword evidence="5" id="KW-1185">Reference proteome</keyword>
<dbReference type="PANTHER" id="PTHR43854:SF1">
    <property type="entry name" value="INDOLEPYRUVATE OXIDOREDUCTASE SUBUNIT IORB"/>
    <property type="match status" value="1"/>
</dbReference>
<dbReference type="NCBIfam" id="NF006179">
    <property type="entry name" value="PRK08312.1"/>
    <property type="match status" value="1"/>
</dbReference>
<keyword evidence="1 4" id="KW-0560">Oxidoreductase</keyword>
<keyword evidence="4" id="KW-0670">Pyruvate</keyword>
<accession>A0A7W7K0P5</accession>
<dbReference type="Pfam" id="PF01558">
    <property type="entry name" value="POR"/>
    <property type="match status" value="1"/>
</dbReference>
<evidence type="ECO:0000259" key="3">
    <source>
        <dbReference type="Pfam" id="PF20169"/>
    </source>
</evidence>
<dbReference type="SUPFAM" id="SSF53323">
    <property type="entry name" value="Pyruvate-ferredoxin oxidoreductase, PFOR, domain III"/>
    <property type="match status" value="1"/>
</dbReference>
<dbReference type="InterPro" id="IPR002869">
    <property type="entry name" value="Pyrv_flavodox_OxRed_cen"/>
</dbReference>
<dbReference type="InterPro" id="IPR052198">
    <property type="entry name" value="IorB_Oxidoreductase"/>
</dbReference>
<dbReference type="PANTHER" id="PTHR43854">
    <property type="entry name" value="INDOLEPYRUVATE OXIDOREDUCTASE SUBUNIT IORB"/>
    <property type="match status" value="1"/>
</dbReference>